<keyword evidence="2" id="KW-0614">Plasmid</keyword>
<proteinExistence type="predicted"/>
<organism evidence="2">
    <name type="scientific">uncultured prokaryote</name>
    <dbReference type="NCBI Taxonomy" id="198431"/>
    <lineage>
        <taxon>unclassified sequences</taxon>
        <taxon>environmental samples</taxon>
    </lineage>
</organism>
<sequence length="456" mass="54458">MSFYDVCTDFFKNYEEVSAADFYRELFPKGELQKRDESHNWKYNAIACEISEPVKRFTIGDDLEHLDDLLKSENFVIMSPISYVGKARIAKNARLLYALVFDLDGIKGLKGLTDLFFQMQNDIHPYPTFTVNSGNGLHLYYFFDIPVPLFPSVTIPLEKLKNRLTRQFWNQYVTTFYEEKNVQYEPIWQPFRIVGGITKDFKKTGHRSRAWRTGKPVSLEQLNRYVPEEYRMPKNAIQYKSEMSLEEAKEKYPGWYERRILNHESKKHWTVKADLYEWWLRRIKNETVVGKRYYCIMCLAIYAKKCGIEFERLKKDAEELREQFDRMTVEEDNHFTQKDVRDALEAYRDEFCTMPINSIVHFSGIPIEKNKRNGRKQADHIKLMNKMRELKIELGELSANWQGRKSAQETVFIFLAENQYITAREFCEKTGLAKRTFYKYKKIWLELMLEKLDHLR</sequence>
<accession>A0A0H5Q8G7</accession>
<keyword evidence="1" id="KW-0175">Coiled coil</keyword>
<geneLocation type="plasmid" evidence="2">
    <name>pRGFK1700</name>
</geneLocation>
<reference evidence="2" key="2">
    <citation type="submission" date="2015-07" db="EMBL/GenBank/DDBJ databases">
        <title>Plasmids, circular viruses and viroids from rat gut.</title>
        <authorList>
            <person name="Jorgensen T.J."/>
            <person name="Hansen M.A."/>
            <person name="Xu Z."/>
            <person name="Tabak M.A."/>
            <person name="Sorensen S.J."/>
            <person name="Hansen L.H."/>
        </authorList>
    </citation>
    <scope>NUCLEOTIDE SEQUENCE</scope>
    <source>
        <plasmid evidence="2">pRGFK1700</plasmid>
    </source>
</reference>
<feature type="coiled-coil region" evidence="1">
    <location>
        <begin position="303"/>
        <end position="330"/>
    </location>
</feature>
<dbReference type="AlphaFoldDB" id="A0A0H5Q8G7"/>
<evidence type="ECO:0000313" key="2">
    <source>
        <dbReference type="EMBL" id="CRY97700.1"/>
    </source>
</evidence>
<reference evidence="2" key="1">
    <citation type="submission" date="2015-06" db="EMBL/GenBank/DDBJ databases">
        <authorList>
            <person name="Joergensen T."/>
        </authorList>
    </citation>
    <scope>NUCLEOTIDE SEQUENCE</scope>
    <source>
        <plasmid evidence="2">pRGFK1700</plasmid>
    </source>
</reference>
<dbReference type="EMBL" id="LN854203">
    <property type="protein sequence ID" value="CRY97700.1"/>
    <property type="molecule type" value="Genomic_DNA"/>
</dbReference>
<protein>
    <submittedName>
        <fullName evidence="2">Uncharacterized protein</fullName>
    </submittedName>
</protein>
<evidence type="ECO:0000256" key="1">
    <source>
        <dbReference type="SAM" id="Coils"/>
    </source>
</evidence>
<name>A0A0H5Q8G7_9ZZZZ</name>